<dbReference type="EMBL" id="KL198093">
    <property type="protein sequence ID" value="KDQ08236.1"/>
    <property type="molecule type" value="Genomic_DNA"/>
</dbReference>
<dbReference type="InParanoid" id="A0A067M9G3"/>
<evidence type="ECO:0008006" key="4">
    <source>
        <dbReference type="Google" id="ProtNLM"/>
    </source>
</evidence>
<dbReference type="AlphaFoldDB" id="A0A067M9G3"/>
<keyword evidence="3" id="KW-1185">Reference proteome</keyword>
<organism evidence="2 3">
    <name type="scientific">Botryobasidium botryosum (strain FD-172 SS1)</name>
    <dbReference type="NCBI Taxonomy" id="930990"/>
    <lineage>
        <taxon>Eukaryota</taxon>
        <taxon>Fungi</taxon>
        <taxon>Dikarya</taxon>
        <taxon>Basidiomycota</taxon>
        <taxon>Agaricomycotina</taxon>
        <taxon>Agaricomycetes</taxon>
        <taxon>Cantharellales</taxon>
        <taxon>Botryobasidiaceae</taxon>
        <taxon>Botryobasidium</taxon>
    </lineage>
</organism>
<dbReference type="PANTHER" id="PTHR34065">
    <property type="entry name" value="CELL DIVISION CONTROL PROTEIN 14"/>
    <property type="match status" value="1"/>
</dbReference>
<evidence type="ECO:0000313" key="2">
    <source>
        <dbReference type="EMBL" id="KDQ08236.1"/>
    </source>
</evidence>
<dbReference type="PANTHER" id="PTHR34065:SF1">
    <property type="entry name" value="CELL DIVISION CONTROL PROTEIN 14"/>
    <property type="match status" value="1"/>
</dbReference>
<dbReference type="OrthoDB" id="5357220at2759"/>
<accession>A0A067M9G3</accession>
<dbReference type="HOGENOM" id="CLU_043859_0_0_1"/>
<gene>
    <name evidence="2" type="ORF">BOTBODRAFT_48303</name>
</gene>
<name>A0A067M9G3_BOTB1</name>
<evidence type="ECO:0000313" key="3">
    <source>
        <dbReference type="Proteomes" id="UP000027195"/>
    </source>
</evidence>
<evidence type="ECO:0000256" key="1">
    <source>
        <dbReference type="SAM" id="MobiDB-lite"/>
    </source>
</evidence>
<proteinExistence type="predicted"/>
<reference evidence="3" key="1">
    <citation type="journal article" date="2014" name="Proc. Natl. Acad. Sci. U.S.A.">
        <title>Extensive sampling of basidiomycete genomes demonstrates inadequacy of the white-rot/brown-rot paradigm for wood decay fungi.</title>
        <authorList>
            <person name="Riley R."/>
            <person name="Salamov A.A."/>
            <person name="Brown D.W."/>
            <person name="Nagy L.G."/>
            <person name="Floudas D."/>
            <person name="Held B.W."/>
            <person name="Levasseur A."/>
            <person name="Lombard V."/>
            <person name="Morin E."/>
            <person name="Otillar R."/>
            <person name="Lindquist E.A."/>
            <person name="Sun H."/>
            <person name="LaButti K.M."/>
            <person name="Schmutz J."/>
            <person name="Jabbour D."/>
            <person name="Luo H."/>
            <person name="Baker S.E."/>
            <person name="Pisabarro A.G."/>
            <person name="Walton J.D."/>
            <person name="Blanchette R.A."/>
            <person name="Henrissat B."/>
            <person name="Martin F."/>
            <person name="Cullen D."/>
            <person name="Hibbett D.S."/>
            <person name="Grigoriev I.V."/>
        </authorList>
    </citation>
    <scope>NUCLEOTIDE SEQUENCE [LARGE SCALE GENOMIC DNA]</scope>
    <source>
        <strain evidence="3">FD-172 SS1</strain>
    </source>
</reference>
<protein>
    <recommendedName>
        <fullName evidence="4">CDC14-domain-containing protein</fullName>
    </recommendedName>
</protein>
<dbReference type="STRING" id="930990.A0A067M9G3"/>
<dbReference type="Pfam" id="PF08045">
    <property type="entry name" value="CDC14"/>
    <property type="match status" value="2"/>
</dbReference>
<sequence>MAPSDDLGIFLALQDGFECNVASRMIVCISLSLSPLQQSLSSPEDNKPGLDRLSLARPILQALNILQGVALLHPASKNFLGRKTHVQLLLDILNLSRHLARATSTMVPTTPISQGNITIPDIPMRSASASSTSSSSSAVVEASPALAATVLDTLLCTLVDSPPALRAFEDANGVEAVVKTLKRAGVAKDIRMKCLEFLYFYLLPEDGSSPILTAPSTPTTPPRCLTPPPGAIHRSPTPHPHSVVPSLSYSASTVSSTDSRPITPPPPIKNHKALKPLVILKAEVDFVPTTPKKKAFLPRLGTPSKISNRAERPPSLRLASGDSDPATPGRRSMFPPSTPSRKKTFGDDPDQTMSREVSLRLKHGGSRKEVRTTDEKKEALSVWLGNVDALVEGVQKAGVWGLG</sequence>
<dbReference type="InterPro" id="IPR012535">
    <property type="entry name" value="Cell_div_Cdc14"/>
</dbReference>
<dbReference type="Proteomes" id="UP000027195">
    <property type="component" value="Unassembled WGS sequence"/>
</dbReference>
<feature type="region of interest" description="Disordered" evidence="1">
    <location>
        <begin position="294"/>
        <end position="353"/>
    </location>
</feature>